<feature type="compositionally biased region" description="Polar residues" evidence="1">
    <location>
        <begin position="209"/>
        <end position="223"/>
    </location>
</feature>
<proteinExistence type="predicted"/>
<evidence type="ECO:0000313" key="4">
    <source>
        <dbReference type="Proteomes" id="UP000326912"/>
    </source>
</evidence>
<gene>
    <name evidence="3" type="ORF">KDW_08340</name>
</gene>
<dbReference type="SUPFAM" id="SSF56300">
    <property type="entry name" value="Metallo-dependent phosphatases"/>
    <property type="match status" value="2"/>
</dbReference>
<evidence type="ECO:0000256" key="1">
    <source>
        <dbReference type="SAM" id="MobiDB-lite"/>
    </source>
</evidence>
<evidence type="ECO:0000313" key="3">
    <source>
        <dbReference type="EMBL" id="GER86672.1"/>
    </source>
</evidence>
<dbReference type="Gene3D" id="3.60.21.10">
    <property type="match status" value="2"/>
</dbReference>
<keyword evidence="4" id="KW-1185">Reference proteome</keyword>
<name>A0A5J4KIE5_9CHLR</name>
<organism evidence="3 4">
    <name type="scientific">Dictyobacter vulcani</name>
    <dbReference type="NCBI Taxonomy" id="2607529"/>
    <lineage>
        <taxon>Bacteria</taxon>
        <taxon>Bacillati</taxon>
        <taxon>Chloroflexota</taxon>
        <taxon>Ktedonobacteria</taxon>
        <taxon>Ktedonobacterales</taxon>
        <taxon>Dictyobacteraceae</taxon>
        <taxon>Dictyobacter</taxon>
    </lineage>
</organism>
<dbReference type="EMBL" id="BKZW01000001">
    <property type="protein sequence ID" value="GER86672.1"/>
    <property type="molecule type" value="Genomic_DNA"/>
</dbReference>
<dbReference type="GO" id="GO:0005737">
    <property type="term" value="C:cytoplasm"/>
    <property type="evidence" value="ECO:0007669"/>
    <property type="project" value="TreeGrafter"/>
</dbReference>
<dbReference type="CDD" id="cd00838">
    <property type="entry name" value="MPP_superfamily"/>
    <property type="match status" value="1"/>
</dbReference>
<feature type="region of interest" description="Disordered" evidence="1">
    <location>
        <begin position="275"/>
        <end position="318"/>
    </location>
</feature>
<dbReference type="GO" id="GO:0016791">
    <property type="term" value="F:phosphatase activity"/>
    <property type="evidence" value="ECO:0007669"/>
    <property type="project" value="TreeGrafter"/>
</dbReference>
<reference evidence="3 4" key="1">
    <citation type="submission" date="2019-10" db="EMBL/GenBank/DDBJ databases">
        <title>Dictyobacter vulcani sp. nov., within the class Ktedonobacteria, isolated from soil of volcanic Mt. Zao.</title>
        <authorList>
            <person name="Zheng Y."/>
            <person name="Wang C.M."/>
            <person name="Sakai Y."/>
            <person name="Abe K."/>
            <person name="Yokota A."/>
            <person name="Yabe S."/>
        </authorList>
    </citation>
    <scope>NUCLEOTIDE SEQUENCE [LARGE SCALE GENOMIC DNA]</scope>
    <source>
        <strain evidence="3 4">W12</strain>
    </source>
</reference>
<dbReference type="InterPro" id="IPR029052">
    <property type="entry name" value="Metallo-depent_PP-like"/>
</dbReference>
<comment type="caution">
    <text evidence="3">The sequence shown here is derived from an EMBL/GenBank/DDBJ whole genome shotgun (WGS) entry which is preliminary data.</text>
</comment>
<dbReference type="Proteomes" id="UP000326912">
    <property type="component" value="Unassembled WGS sequence"/>
</dbReference>
<sequence>MRYAIFTDIHANLEALEAVLAKIDEISQEEPIDEVWFLGDLVGYGPNPNECIKKLRERTDVIIAGNHDWAAVGKLDLDDFSEAARISAEWTATQLTDENREFLANLPERIQKNECLLVHGSPYGPLWEYLTEEILAERSFQHFNSRFCFVGHTHVPVIFQQPDTVANTPTRPLEVDEITEGLDETESEPQIDEDEKKAVVEALLEKTETSGASHAFAQNNPAAEQTEGPHTEAEHLQNLVADAADAIADLQHQIADDAPEVNPDTPSDLKEIITNQKTKEDEEQVEIQEENTDDETFEEPVDEVSSEETIQSAEERSNQEIEELLTLLGLSQSMIEVTNEMLVPPEGFWQAPSGYRAIVNPGGVGQPRDGDPRAAFMVYDTERGFDFYRIAYSFGKTQEKIEKAKLPHYLATRLAFGR</sequence>
<dbReference type="Pfam" id="PF00149">
    <property type="entry name" value="Metallophos"/>
    <property type="match status" value="1"/>
</dbReference>
<dbReference type="RefSeq" id="WP_151754766.1">
    <property type="nucleotide sequence ID" value="NZ_BKZW01000001.1"/>
</dbReference>
<feature type="compositionally biased region" description="Acidic residues" evidence="1">
    <location>
        <begin position="281"/>
        <end position="306"/>
    </location>
</feature>
<dbReference type="InterPro" id="IPR004843">
    <property type="entry name" value="Calcineurin-like_PHP"/>
</dbReference>
<evidence type="ECO:0000259" key="2">
    <source>
        <dbReference type="Pfam" id="PF00149"/>
    </source>
</evidence>
<dbReference type="InterPro" id="IPR050126">
    <property type="entry name" value="Ap4A_hydrolase"/>
</dbReference>
<dbReference type="PANTHER" id="PTHR42850">
    <property type="entry name" value="METALLOPHOSPHOESTERASE"/>
    <property type="match status" value="1"/>
</dbReference>
<dbReference type="PANTHER" id="PTHR42850:SF2">
    <property type="entry name" value="BLL5683 PROTEIN"/>
    <property type="match status" value="1"/>
</dbReference>
<feature type="region of interest" description="Disordered" evidence="1">
    <location>
        <begin position="208"/>
        <end position="232"/>
    </location>
</feature>
<protein>
    <recommendedName>
        <fullName evidence="2">Calcineurin-like phosphoesterase domain-containing protein</fullName>
    </recommendedName>
</protein>
<dbReference type="AlphaFoldDB" id="A0A5J4KIE5"/>
<feature type="domain" description="Calcineurin-like phosphoesterase" evidence="2">
    <location>
        <begin position="1"/>
        <end position="156"/>
    </location>
</feature>
<accession>A0A5J4KIE5</accession>